<proteinExistence type="predicted"/>
<evidence type="ECO:0000313" key="1">
    <source>
        <dbReference type="EMBL" id="BDD08085.1"/>
    </source>
</evidence>
<reference evidence="1 2" key="1">
    <citation type="submission" date="2021-12" db="EMBL/GenBank/DDBJ databases">
        <title>Genome sequencing of bacteria with rrn-lacking chromosome and rrn-plasmid.</title>
        <authorList>
            <person name="Anda M."/>
            <person name="Iwasaki W."/>
        </authorList>
    </citation>
    <scope>NUCLEOTIDE SEQUENCE [LARGE SCALE GENOMIC DNA]</scope>
    <source>
        <strain evidence="1 2">DSM 100852</strain>
    </source>
</reference>
<gene>
    <name evidence="1" type="ORF">FUAX_05170</name>
</gene>
<organism evidence="1 2">
    <name type="scientific">Fulvitalea axinellae</name>
    <dbReference type="NCBI Taxonomy" id="1182444"/>
    <lineage>
        <taxon>Bacteria</taxon>
        <taxon>Pseudomonadati</taxon>
        <taxon>Bacteroidota</taxon>
        <taxon>Cytophagia</taxon>
        <taxon>Cytophagales</taxon>
        <taxon>Persicobacteraceae</taxon>
        <taxon>Fulvitalea</taxon>
    </lineage>
</organism>
<name>A0AAU9D7C5_9BACT</name>
<dbReference type="KEGG" id="fax:FUAX_05170"/>
<accession>A0AAU9D7C5</accession>
<dbReference type="Proteomes" id="UP001348817">
    <property type="component" value="Chromosome"/>
</dbReference>
<evidence type="ECO:0008006" key="3">
    <source>
        <dbReference type="Google" id="ProtNLM"/>
    </source>
</evidence>
<dbReference type="AlphaFoldDB" id="A0AAU9D7C5"/>
<dbReference type="RefSeq" id="WP_338393364.1">
    <property type="nucleotide sequence ID" value="NZ_AP025314.1"/>
</dbReference>
<protein>
    <recommendedName>
        <fullName evidence="3">DUF4304 domain-containing protein</fullName>
    </recommendedName>
</protein>
<dbReference type="EMBL" id="AP025314">
    <property type="protein sequence ID" value="BDD08085.1"/>
    <property type="molecule type" value="Genomic_DNA"/>
</dbReference>
<keyword evidence="2" id="KW-1185">Reference proteome</keyword>
<sequence length="221" mass="26187">MKEFNLYKDIKNSINQNAFRIKKYGFKKFKEGQLAYEYHFTSTNGKGDEIDISFEAISSSPIWVRINNTHLERILEDKKLEEIRSAKNALYNGNFNKYLELEDAKYLGDNFENYKARGKELNDQELNRIFEILGDKLEELLVKSDQRCLSIKEPPPLSDTVFSLREVSKTAEFRNDFERYKYLIIETDKCQIEIFSIEELNSALEWLSDKNITNIEWEFVE</sequence>
<evidence type="ECO:0000313" key="2">
    <source>
        <dbReference type="Proteomes" id="UP001348817"/>
    </source>
</evidence>